<feature type="region of interest" description="Disordered" evidence="1">
    <location>
        <begin position="161"/>
        <end position="191"/>
    </location>
</feature>
<sequence>MKLHALCWPLLLLGTLAQAQVPREGVEFSHKDWDLVCFRTGTCVAMGYSPGDSLDGISLALNRQAGPRTPFSANLLFADLAGDPPTSPVSLVLDDERVGPATEHGPRDFVLDEYASRRLVDALAGNTRIRFVDALGHAWPLSGAGATAALLKMDELQERLGTPSAAVRRGDEDEDLVPGPEPASPPISHPPLLDTRLEDARLADDPALRQALAAALSPHQPCPDLHAEPLLIERLDERRLLVSTQCTANSYNTATGFWVAEDRPPYLARLVTEAGSRFDRARATLASWQMQSPRGDCMKRAFWTWDGTRFVLTYRAGYVRCRGFRDGAWTVPSYVN</sequence>
<protein>
    <submittedName>
        <fullName evidence="3">DUF1176 domain-containing protein</fullName>
    </submittedName>
</protein>
<feature type="chain" id="PRO_5047192120" evidence="2">
    <location>
        <begin position="20"/>
        <end position="336"/>
    </location>
</feature>
<organism evidence="3 4">
    <name type="scientific">Pseudomonas muyukensis</name>
    <dbReference type="NCBI Taxonomy" id="2842357"/>
    <lineage>
        <taxon>Bacteria</taxon>
        <taxon>Pseudomonadati</taxon>
        <taxon>Pseudomonadota</taxon>
        <taxon>Gammaproteobacteria</taxon>
        <taxon>Pseudomonadales</taxon>
        <taxon>Pseudomonadaceae</taxon>
        <taxon>Pseudomonas</taxon>
    </lineage>
</organism>
<accession>A0ABX8M8V8</accession>
<gene>
    <name evidence="3" type="ORF">KSS95_18080</name>
</gene>
<evidence type="ECO:0000313" key="4">
    <source>
        <dbReference type="Proteomes" id="UP001047646"/>
    </source>
</evidence>
<dbReference type="RefSeq" id="WP_217848441.1">
    <property type="nucleotide sequence ID" value="NZ_CP077073.1"/>
</dbReference>
<dbReference type="EMBL" id="CP077073">
    <property type="protein sequence ID" value="QXH34066.1"/>
    <property type="molecule type" value="Genomic_DNA"/>
</dbReference>
<dbReference type="InterPro" id="IPR009560">
    <property type="entry name" value="DUF1176"/>
</dbReference>
<dbReference type="Proteomes" id="UP001047646">
    <property type="component" value="Chromosome"/>
</dbReference>
<name>A0ABX8M8V8_9PSED</name>
<evidence type="ECO:0000256" key="2">
    <source>
        <dbReference type="SAM" id="SignalP"/>
    </source>
</evidence>
<feature type="compositionally biased region" description="Pro residues" evidence="1">
    <location>
        <begin position="179"/>
        <end position="189"/>
    </location>
</feature>
<feature type="signal peptide" evidence="2">
    <location>
        <begin position="1"/>
        <end position="19"/>
    </location>
</feature>
<evidence type="ECO:0000256" key="1">
    <source>
        <dbReference type="SAM" id="MobiDB-lite"/>
    </source>
</evidence>
<keyword evidence="4" id="KW-1185">Reference proteome</keyword>
<keyword evidence="2" id="KW-0732">Signal</keyword>
<evidence type="ECO:0000313" key="3">
    <source>
        <dbReference type="EMBL" id="QXH34066.1"/>
    </source>
</evidence>
<reference evidence="3" key="1">
    <citation type="journal article" date="2021" name="Microorganisms">
        <title>The Ever-Expanding Pseudomonas Genus: Description of 43 New Species and Partition of the Pseudomonas putida Group.</title>
        <authorList>
            <person name="Girard L."/>
            <person name="Lood C."/>
            <person name="Hofte M."/>
            <person name="Vandamme P."/>
            <person name="Rokni-Zadeh H."/>
            <person name="van Noort V."/>
            <person name="Lavigne R."/>
            <person name="De Mot R."/>
        </authorList>
    </citation>
    <scope>NUCLEOTIDE SEQUENCE</scope>
    <source>
        <strain evidence="3">COW39</strain>
    </source>
</reference>
<dbReference type="Pfam" id="PF06674">
    <property type="entry name" value="DUF1176"/>
    <property type="match status" value="1"/>
</dbReference>
<proteinExistence type="predicted"/>